<comment type="cofactor">
    <cofactor evidence="7">
        <name>FMN</name>
        <dbReference type="ChEBI" id="CHEBI:58210"/>
    </cofactor>
    <text evidence="7">Binds 1 FMN per subunit.</text>
</comment>
<reference evidence="9 10" key="1">
    <citation type="submission" date="2018-12" db="EMBL/GenBank/DDBJ databases">
        <title>Deinococcus radiophilus ATCC 27603 genome sequencing and assembly.</title>
        <authorList>
            <person name="Maclea K.S."/>
            <person name="Maynard C.R."/>
        </authorList>
    </citation>
    <scope>NUCLEOTIDE SEQUENCE [LARGE SCALE GENOMIC DNA]</scope>
    <source>
        <strain evidence="9 10">ATCC 27603</strain>
    </source>
</reference>
<feature type="transmembrane region" description="Helical" evidence="7">
    <location>
        <begin position="18"/>
        <end position="35"/>
    </location>
</feature>
<dbReference type="GO" id="GO:0010181">
    <property type="term" value="F:FMN binding"/>
    <property type="evidence" value="ECO:0007669"/>
    <property type="project" value="UniProtKB-UniRule"/>
</dbReference>
<comment type="similarity">
    <text evidence="7">Belongs to the MsrQ family.</text>
</comment>
<accession>A0A431W6I1</accession>
<keyword evidence="7" id="KW-0288">FMN</keyword>
<keyword evidence="7" id="KW-0285">Flavoprotein</keyword>
<evidence type="ECO:0000256" key="6">
    <source>
        <dbReference type="ARBA" id="ARBA00023136"/>
    </source>
</evidence>
<dbReference type="GO" id="GO:0016679">
    <property type="term" value="F:oxidoreductase activity, acting on diphenols and related substances as donors"/>
    <property type="evidence" value="ECO:0007669"/>
    <property type="project" value="TreeGrafter"/>
</dbReference>
<evidence type="ECO:0000256" key="3">
    <source>
        <dbReference type="ARBA" id="ARBA00022692"/>
    </source>
</evidence>
<feature type="transmembrane region" description="Helical" evidence="7">
    <location>
        <begin position="84"/>
        <end position="105"/>
    </location>
</feature>
<gene>
    <name evidence="7" type="primary">msrQ</name>
    <name evidence="9" type="ORF">EJ104_00315</name>
</gene>
<keyword evidence="4 7" id="KW-1133">Transmembrane helix</keyword>
<dbReference type="Proteomes" id="UP000277766">
    <property type="component" value="Unassembled WGS sequence"/>
</dbReference>
<keyword evidence="2 7" id="KW-0813">Transport</keyword>
<dbReference type="InterPro" id="IPR013130">
    <property type="entry name" value="Fe3_Rdtase_TM_dom"/>
</dbReference>
<proteinExistence type="inferred from homology"/>
<dbReference type="PANTHER" id="PTHR36964:SF1">
    <property type="entry name" value="PROTEIN-METHIONINE-SULFOXIDE REDUCTASE HEME-BINDING SUBUNIT MSRQ"/>
    <property type="match status" value="1"/>
</dbReference>
<protein>
    <recommendedName>
        <fullName evidence="7">Protein-methionine-sulfoxide reductase heme-binding subunit MsrQ</fullName>
    </recommendedName>
    <alternativeName>
        <fullName evidence="7">Flavocytochrome MsrQ</fullName>
    </alternativeName>
</protein>
<dbReference type="GO" id="GO:0005886">
    <property type="term" value="C:plasma membrane"/>
    <property type="evidence" value="ECO:0007669"/>
    <property type="project" value="UniProtKB-SubCell"/>
</dbReference>
<keyword evidence="7" id="KW-0349">Heme</keyword>
<feature type="transmembrane region" description="Helical" evidence="7">
    <location>
        <begin position="55"/>
        <end position="72"/>
    </location>
</feature>
<dbReference type="Pfam" id="PF01794">
    <property type="entry name" value="Ferric_reduct"/>
    <property type="match status" value="1"/>
</dbReference>
<dbReference type="RefSeq" id="WP_126350985.1">
    <property type="nucleotide sequence ID" value="NZ_CP086380.1"/>
</dbReference>
<keyword evidence="10" id="KW-1185">Reference proteome</keyword>
<evidence type="ECO:0000259" key="8">
    <source>
        <dbReference type="Pfam" id="PF01794"/>
    </source>
</evidence>
<feature type="transmembrane region" description="Helical" evidence="7">
    <location>
        <begin position="149"/>
        <end position="165"/>
    </location>
</feature>
<dbReference type="GO" id="GO:0030091">
    <property type="term" value="P:protein repair"/>
    <property type="evidence" value="ECO:0007669"/>
    <property type="project" value="UniProtKB-UniRule"/>
</dbReference>
<dbReference type="OrthoDB" id="9788328at2"/>
<feature type="transmembrane region" description="Helical" evidence="7">
    <location>
        <begin position="126"/>
        <end position="143"/>
    </location>
</feature>
<dbReference type="EMBL" id="RXPE01000001">
    <property type="protein sequence ID" value="RTR30958.1"/>
    <property type="molecule type" value="Genomic_DNA"/>
</dbReference>
<organism evidence="9 10">
    <name type="scientific">Deinococcus radiophilus</name>
    <dbReference type="NCBI Taxonomy" id="32062"/>
    <lineage>
        <taxon>Bacteria</taxon>
        <taxon>Thermotogati</taxon>
        <taxon>Deinococcota</taxon>
        <taxon>Deinococci</taxon>
        <taxon>Deinococcales</taxon>
        <taxon>Deinococcaceae</taxon>
        <taxon>Deinococcus</taxon>
    </lineage>
</organism>
<keyword evidence="7" id="KW-1003">Cell membrane</keyword>
<evidence type="ECO:0000256" key="7">
    <source>
        <dbReference type="HAMAP-Rule" id="MF_01207"/>
    </source>
</evidence>
<name>A0A431W6I1_9DEIO</name>
<evidence type="ECO:0000256" key="1">
    <source>
        <dbReference type="ARBA" id="ARBA00004141"/>
    </source>
</evidence>
<evidence type="ECO:0000313" key="10">
    <source>
        <dbReference type="Proteomes" id="UP000277766"/>
    </source>
</evidence>
<dbReference type="HAMAP" id="MF_01207">
    <property type="entry name" value="MsrQ"/>
    <property type="match status" value="1"/>
</dbReference>
<sequence length="171" mass="18742">MALDAGRGGLGANPLESLLLQTGLLALLLLILTLLCTPLRRWTGWTWPARIRRELGLLAFGYALAHLLVYLLDQGGLAGLPADIAERPFITVGALALALLVPLALTSTPASVRRLGFDRWTRLHQLVYPAAALGALHFYWGVKGDKAEPLLYGLALGMLLGWRWWRGRAER</sequence>
<evidence type="ECO:0000256" key="5">
    <source>
        <dbReference type="ARBA" id="ARBA00023004"/>
    </source>
</evidence>
<keyword evidence="7" id="KW-0249">Electron transport</keyword>
<comment type="caution">
    <text evidence="7">Lacks conserved residue(s) required for the propagation of feature annotation.</text>
</comment>
<comment type="cofactor">
    <cofactor evidence="7">
        <name>heme b</name>
        <dbReference type="ChEBI" id="CHEBI:60344"/>
    </cofactor>
    <text evidence="7">Binds 1 heme b (iron(II)-protoporphyrin IX) group per subunit.</text>
</comment>
<evidence type="ECO:0000313" key="9">
    <source>
        <dbReference type="EMBL" id="RTR30958.1"/>
    </source>
</evidence>
<comment type="subunit">
    <text evidence="7">Heterodimer of a catalytic subunit (MsrP) and a heme-binding subunit (MsrQ).</text>
</comment>
<dbReference type="GO" id="GO:0020037">
    <property type="term" value="F:heme binding"/>
    <property type="evidence" value="ECO:0007669"/>
    <property type="project" value="UniProtKB-UniRule"/>
</dbReference>
<keyword evidence="3 7" id="KW-0812">Transmembrane</keyword>
<dbReference type="GO" id="GO:0046872">
    <property type="term" value="F:metal ion binding"/>
    <property type="evidence" value="ECO:0007669"/>
    <property type="project" value="UniProtKB-KW"/>
</dbReference>
<evidence type="ECO:0000256" key="4">
    <source>
        <dbReference type="ARBA" id="ARBA00022989"/>
    </source>
</evidence>
<evidence type="ECO:0000256" key="2">
    <source>
        <dbReference type="ARBA" id="ARBA00022448"/>
    </source>
</evidence>
<comment type="function">
    <text evidence="7">Part of the MsrPQ system that repairs oxidized cell envelope proteins containing methionine sulfoxide residues (Met-O), using respiratory chain electrons. Thus protects these proteins from oxidative-stress damage caused by reactive species of oxygen and chlorine. MsrPQ is essential for the maintenance of envelope integrity under bleach stress, rescuing a wide series of structurally unrelated cell envelope proteins from methionine oxidation. MsrQ provides electrons for reduction to the reductase catalytic subunit MsrP, using the quinone pool of the respiratory chain.</text>
</comment>
<keyword evidence="6 7" id="KW-0472">Membrane</keyword>
<dbReference type="InterPro" id="IPR022837">
    <property type="entry name" value="MsrQ-like"/>
</dbReference>
<dbReference type="GO" id="GO:0009055">
    <property type="term" value="F:electron transfer activity"/>
    <property type="evidence" value="ECO:0007669"/>
    <property type="project" value="UniProtKB-UniRule"/>
</dbReference>
<comment type="subcellular location">
    <subcellularLocation>
        <location evidence="7">Cell membrane</location>
        <topology evidence="7">Multi-pass membrane protein</topology>
    </subcellularLocation>
    <subcellularLocation>
        <location evidence="1">Membrane</location>
        <topology evidence="1">Multi-pass membrane protein</topology>
    </subcellularLocation>
</comment>
<keyword evidence="5 7" id="KW-0408">Iron</keyword>
<feature type="domain" description="Ferric oxidoreductase" evidence="8">
    <location>
        <begin position="22"/>
        <end position="134"/>
    </location>
</feature>
<keyword evidence="7" id="KW-0479">Metal-binding</keyword>
<dbReference type="PANTHER" id="PTHR36964">
    <property type="entry name" value="PROTEIN-METHIONINE-SULFOXIDE REDUCTASE HEME-BINDING SUBUNIT MSRQ"/>
    <property type="match status" value="1"/>
</dbReference>
<comment type="caution">
    <text evidence="9">The sequence shown here is derived from an EMBL/GenBank/DDBJ whole genome shotgun (WGS) entry which is preliminary data.</text>
</comment>
<dbReference type="AlphaFoldDB" id="A0A431W6I1"/>